<evidence type="ECO:0000256" key="1">
    <source>
        <dbReference type="ARBA" id="ARBA00022729"/>
    </source>
</evidence>
<evidence type="ECO:0000259" key="3">
    <source>
        <dbReference type="Pfam" id="PF09699"/>
    </source>
</evidence>
<feature type="domain" description="Doubled CXXCH motif" evidence="3">
    <location>
        <begin position="332"/>
        <end position="360"/>
    </location>
</feature>
<organism evidence="5 6">
    <name type="scientific">Saccharophagus degradans</name>
    <dbReference type="NCBI Taxonomy" id="86304"/>
    <lineage>
        <taxon>Bacteria</taxon>
        <taxon>Pseudomonadati</taxon>
        <taxon>Pseudomonadota</taxon>
        <taxon>Gammaproteobacteria</taxon>
        <taxon>Cellvibrionales</taxon>
        <taxon>Cellvibrionaceae</taxon>
        <taxon>Saccharophagus</taxon>
    </lineage>
</organism>
<reference evidence="5" key="1">
    <citation type="submission" date="2023-07" db="EMBL/GenBank/DDBJ databases">
        <title>Genome content predicts the carbon catabolic preferences of heterotrophic bacteria.</title>
        <authorList>
            <person name="Gralka M."/>
        </authorList>
    </citation>
    <scope>NUCLEOTIDE SEQUENCE</scope>
    <source>
        <strain evidence="5">I3M17_2</strain>
    </source>
</reference>
<dbReference type="PANTHER" id="PTHR35038:SF8">
    <property type="entry name" value="C-TYPE POLYHEME CYTOCHROME OMCC"/>
    <property type="match status" value="1"/>
</dbReference>
<dbReference type="GO" id="GO:0042597">
    <property type="term" value="C:periplasmic space"/>
    <property type="evidence" value="ECO:0007669"/>
    <property type="project" value="InterPro"/>
</dbReference>
<sequence length="731" mass="82623">MPIEYSKRIKSLLGIVLIPALFTLTSKAFSSDQYVGTDTCKTCHEAQHSHWQGSHHDWAMKPANKQTVLGDFNNVTVEFNGYPTRFFTKENTFFVETKNADNKNQTFHVEYTFGVYPLQQYLLAFPDGRYQALTIAWDARPNAEGGQRWFDLYPEEDIQPDDPLHWTGTHFNWNSRCAACHSTDLQRNYNEETNTYKTSWAEINVGCEACHGPAQEHIKWTKTQTDRPFSGFEYSLNPVGNWIKEPGAATAHYQATHSQAPNAQAQNAICGSCHSRRAQLSDALPKGKAALDYNEHYQIALMDAPLYHADGQIQEEVFVMGSFMQSKMFHAGVTCSNCHEPHSLKLRLEGNNLCAQCHEPSVFDQPSHHHHQIGSEGAACVNCHMPQTDYMVVDPRADHSLRIPRPDLSTQTNAPDACTQCHTEQQPRWAAKAINNWLETSQRKLPNDAKAQYATTMAAVRNGQAPTAAILQLIQLAELPNTLRATALAELPADNTGLQAALENSRHKDPYVRMRALSFFEHLPAQQRGQYLAPFLKDSAKIVRTEVARLLADVPATTLSEPNQRIAQNLFAEYITTQNVNADTHEAQMNLALFHSRRGNLSQAKTHYLTAIKLAPYFPHAYVNYADLQRHLGEEKAAQQTLLKATQKMPKADALHYALGLSYVRQKEYSVALTHLQQAVLLDQHNETYVQAYAMILDHFGKREQAIKLIQAFLDQQPSTQLERLLNHWRP</sequence>
<dbReference type="GO" id="GO:0042279">
    <property type="term" value="F:nitrite reductase (cytochrome, ammonia-forming) activity"/>
    <property type="evidence" value="ECO:0007669"/>
    <property type="project" value="InterPro"/>
</dbReference>
<dbReference type="SMART" id="SM00028">
    <property type="entry name" value="TPR"/>
    <property type="match status" value="3"/>
</dbReference>
<gene>
    <name evidence="5" type="ORF">Q4521_19755</name>
</gene>
<dbReference type="InterPro" id="IPR019734">
    <property type="entry name" value="TPR_rpt"/>
</dbReference>
<dbReference type="EMBL" id="JAUOPB010000017">
    <property type="protein sequence ID" value="MDO6424735.1"/>
    <property type="molecule type" value="Genomic_DNA"/>
</dbReference>
<accession>A0AAW7XAV4</accession>
<dbReference type="PROSITE" id="PS50005">
    <property type="entry name" value="TPR"/>
    <property type="match status" value="1"/>
</dbReference>
<dbReference type="AlphaFoldDB" id="A0AAW7XAV4"/>
<protein>
    <submittedName>
        <fullName evidence="5">Ammonia-forming cytochrome c nitrite reductase subunit c552</fullName>
    </submittedName>
</protein>
<dbReference type="Pfam" id="PF02335">
    <property type="entry name" value="Cytochrom_C552"/>
    <property type="match status" value="1"/>
</dbReference>
<dbReference type="Pfam" id="PF13435">
    <property type="entry name" value="Cytochrome_C554"/>
    <property type="match status" value="2"/>
</dbReference>
<dbReference type="PANTHER" id="PTHR35038">
    <property type="entry name" value="DISSIMILATORY SULFITE REDUCTASE SIRA"/>
    <property type="match status" value="1"/>
</dbReference>
<dbReference type="Proteomes" id="UP001169760">
    <property type="component" value="Unassembled WGS sequence"/>
</dbReference>
<evidence type="ECO:0000313" key="6">
    <source>
        <dbReference type="Proteomes" id="UP001169760"/>
    </source>
</evidence>
<evidence type="ECO:0000313" key="5">
    <source>
        <dbReference type="EMBL" id="MDO6424735.1"/>
    </source>
</evidence>
<dbReference type="InterPro" id="IPR051829">
    <property type="entry name" value="Multiheme_Cytochr_ET"/>
</dbReference>
<feature type="repeat" description="TPR" evidence="2">
    <location>
        <begin position="653"/>
        <end position="686"/>
    </location>
</feature>
<dbReference type="InterPro" id="IPR010177">
    <property type="entry name" value="Paired_CXXCH_1"/>
</dbReference>
<dbReference type="Pfam" id="PF09699">
    <property type="entry name" value="Paired_CXXCH_1"/>
    <property type="match status" value="1"/>
</dbReference>
<dbReference type="InterPro" id="IPR023155">
    <property type="entry name" value="Cyt_c-552/4"/>
</dbReference>
<feature type="domain" description="Cytochrome c-552/4" evidence="4">
    <location>
        <begin position="171"/>
        <end position="212"/>
    </location>
</feature>
<keyword evidence="2" id="KW-0802">TPR repeat</keyword>
<evidence type="ECO:0000256" key="2">
    <source>
        <dbReference type="PROSITE-ProRule" id="PRU00339"/>
    </source>
</evidence>
<proteinExistence type="predicted"/>
<feature type="domain" description="Cytochrome c-552/4" evidence="4">
    <location>
        <begin position="39"/>
        <end position="65"/>
    </location>
</feature>
<dbReference type="Pfam" id="PF13181">
    <property type="entry name" value="TPR_8"/>
    <property type="match status" value="1"/>
</dbReference>
<dbReference type="RefSeq" id="WP_216065725.1">
    <property type="nucleotide sequence ID" value="NZ_JAHKPP010000047.1"/>
</dbReference>
<name>A0AAW7XAV4_9GAMM</name>
<dbReference type="InterPro" id="IPR003321">
    <property type="entry name" value="Cyt_c552"/>
</dbReference>
<evidence type="ECO:0000259" key="4">
    <source>
        <dbReference type="Pfam" id="PF13435"/>
    </source>
</evidence>
<keyword evidence="1" id="KW-0732">Signal</keyword>
<comment type="caution">
    <text evidence="5">The sequence shown here is derived from an EMBL/GenBank/DDBJ whole genome shotgun (WGS) entry which is preliminary data.</text>
</comment>